<protein>
    <submittedName>
        <fullName evidence="1">Uncharacterized protein</fullName>
    </submittedName>
</protein>
<accession>A0A2I1HQ94</accession>
<organism evidence="1 2">
    <name type="scientific">Rhizophagus irregularis</name>
    <dbReference type="NCBI Taxonomy" id="588596"/>
    <lineage>
        <taxon>Eukaryota</taxon>
        <taxon>Fungi</taxon>
        <taxon>Fungi incertae sedis</taxon>
        <taxon>Mucoromycota</taxon>
        <taxon>Glomeromycotina</taxon>
        <taxon>Glomeromycetes</taxon>
        <taxon>Glomerales</taxon>
        <taxon>Glomeraceae</taxon>
        <taxon>Rhizophagus</taxon>
    </lineage>
</organism>
<reference evidence="1 2" key="1">
    <citation type="submission" date="2015-10" db="EMBL/GenBank/DDBJ databases">
        <title>Genome analyses suggest a sexual origin of heterokaryosis in a supposedly ancient asexual fungus.</title>
        <authorList>
            <person name="Ropars J."/>
            <person name="Sedzielewska K."/>
            <person name="Noel J."/>
            <person name="Charron P."/>
            <person name="Farinelli L."/>
            <person name="Marton T."/>
            <person name="Kruger M."/>
            <person name="Pelin A."/>
            <person name="Brachmann A."/>
            <person name="Corradi N."/>
        </authorList>
    </citation>
    <scope>NUCLEOTIDE SEQUENCE [LARGE SCALE GENOMIC DNA]</scope>
    <source>
        <strain evidence="1 2">A4</strain>
    </source>
</reference>
<dbReference type="Proteomes" id="UP000234323">
    <property type="component" value="Unassembled WGS sequence"/>
</dbReference>
<dbReference type="VEuPathDB" id="FungiDB:FUN_001439"/>
<evidence type="ECO:0000313" key="2">
    <source>
        <dbReference type="Proteomes" id="UP000234323"/>
    </source>
</evidence>
<comment type="caution">
    <text evidence="1">The sequence shown here is derived from an EMBL/GenBank/DDBJ whole genome shotgun (WGS) entry which is preliminary data.</text>
</comment>
<evidence type="ECO:0000313" key="1">
    <source>
        <dbReference type="EMBL" id="PKY61065.1"/>
    </source>
</evidence>
<dbReference type="VEuPathDB" id="FungiDB:RhiirA1_542703"/>
<dbReference type="AlphaFoldDB" id="A0A2I1HQ94"/>
<dbReference type="VEuPathDB" id="FungiDB:RhiirFUN_005441"/>
<sequence>MEEFLLTREPLNIIRIFTALFVRVEEGEWTGVLEKEVENFENVLKRVLERVLSEDVERRKKLQSFGFLKIYWDPVAYMLVASAFEDLCSLTEMKALVIDAETWPDDANANLWCLKRDVGQLMNESTGYEKIMWERIEMELNNINVENLGFDHPICSGLEQNQDILDTCKEFIQNEESKINEDEDLRDVGFGKWLDSSERLQDTTRRILESLFKVWKSPKYEAYTKKGKSVNEGSYVCEVLALLINIVMSDLPGNPVVWDIWGEEGSSASTIRKGSRKFARKPDYMSIAQLGKDAELGIDFIKAQKNIQSIFQEAEFDYICY</sequence>
<gene>
    <name evidence="1" type="ORF">RhiirA4_485548</name>
</gene>
<dbReference type="EMBL" id="LLXI01004898">
    <property type="protein sequence ID" value="PKY61065.1"/>
    <property type="molecule type" value="Genomic_DNA"/>
</dbReference>
<name>A0A2I1HQ94_9GLOM</name>
<keyword evidence="2" id="KW-1185">Reference proteome</keyword>
<proteinExistence type="predicted"/>
<dbReference type="VEuPathDB" id="FungiDB:RhiirA1_478698"/>